<dbReference type="Proteomes" id="UP000005268">
    <property type="component" value="Chromosome"/>
</dbReference>
<accession>I3V1C4</accession>
<dbReference type="KEGG" id="ppi:YSA_08826"/>
<evidence type="ECO:0000313" key="2">
    <source>
        <dbReference type="Proteomes" id="UP000005268"/>
    </source>
</evidence>
<dbReference type="EMBL" id="CP003588">
    <property type="protein sequence ID" value="AFK71545.1"/>
    <property type="molecule type" value="Genomic_DNA"/>
</dbReference>
<reference evidence="1 2" key="1">
    <citation type="journal article" date="2012" name="J. Bacteriol.">
        <title>Complete Genome Sequence of the Naphthalene-Degrading Pseudomonas putida Strain ND6.</title>
        <authorList>
            <person name="Li S."/>
            <person name="Zhao H."/>
            <person name="Li Y."/>
            <person name="Niu S."/>
            <person name="Cai B."/>
        </authorList>
    </citation>
    <scope>NUCLEOTIDE SEQUENCE [LARGE SCALE GENOMIC DNA]</scope>
    <source>
        <strain evidence="1 2">ND6</strain>
    </source>
</reference>
<gene>
    <name evidence="1" type="ORF">YSA_08826</name>
</gene>
<dbReference type="AlphaFoldDB" id="I3V1C4"/>
<organism evidence="1 2">
    <name type="scientific">Pseudomonas putida ND6</name>
    <dbReference type="NCBI Taxonomy" id="231023"/>
    <lineage>
        <taxon>Bacteria</taxon>
        <taxon>Pseudomonadati</taxon>
        <taxon>Pseudomonadota</taxon>
        <taxon>Gammaproteobacteria</taxon>
        <taxon>Pseudomonadales</taxon>
        <taxon>Pseudomonadaceae</taxon>
        <taxon>Pseudomonas</taxon>
    </lineage>
</organism>
<dbReference type="HOGENOM" id="CLU_3375420_0_0_6"/>
<proteinExistence type="predicted"/>
<evidence type="ECO:0000313" key="1">
    <source>
        <dbReference type="EMBL" id="AFK71545.1"/>
    </source>
</evidence>
<sequence>MSRKPPDAEACAIEVHLSKVRAYARNGQRIFGLW</sequence>
<protein>
    <submittedName>
        <fullName evidence="1">Uncharacterized protein</fullName>
    </submittedName>
</protein>
<name>I3V1C4_PSEPU</name>